<dbReference type="OrthoDB" id="7375008at2"/>
<comment type="caution">
    <text evidence="1">The sequence shown here is derived from an EMBL/GenBank/DDBJ whole genome shotgun (WGS) entry which is preliminary data.</text>
</comment>
<dbReference type="Gene3D" id="3.30.460.10">
    <property type="entry name" value="Beta Polymerase, domain 2"/>
    <property type="match status" value="1"/>
</dbReference>
<dbReference type="AlphaFoldDB" id="A0A433WEB6"/>
<accession>A0A433WEB6</accession>
<evidence type="ECO:0000313" key="1">
    <source>
        <dbReference type="EMBL" id="NSL85608.1"/>
    </source>
</evidence>
<reference evidence="1" key="1">
    <citation type="submission" date="2020-05" db="EMBL/GenBank/DDBJ databases">
        <title>Chitinophaga laudate sp. nov., isolated from a tropical peat swamp.</title>
        <authorList>
            <person name="Goh C.B.S."/>
            <person name="Lee M.S."/>
            <person name="Parimannan S."/>
            <person name="Pasbakhsh P."/>
            <person name="Yule C.M."/>
            <person name="Rajandas H."/>
            <person name="Loke S."/>
            <person name="Croft L."/>
            <person name="Tan J.B.L."/>
        </authorList>
    </citation>
    <scope>NUCLEOTIDE SEQUENCE</scope>
    <source>
        <strain evidence="1">Mgbs1</strain>
    </source>
</reference>
<proteinExistence type="predicted"/>
<protein>
    <submittedName>
        <fullName evidence="1">Nucleotidyltransferase domain-containing protein</fullName>
    </submittedName>
</protein>
<dbReference type="Gene3D" id="1.20.120.330">
    <property type="entry name" value="Nucleotidyltransferases domain 2"/>
    <property type="match status" value="1"/>
</dbReference>
<dbReference type="SUPFAM" id="SSF81301">
    <property type="entry name" value="Nucleotidyltransferase"/>
    <property type="match status" value="1"/>
</dbReference>
<sequence>MIHQQFVRHIMEVIQFDESIVGLAVGGSWITDELDEYSDLDLVLVTREKTGGDREKMMAYAASFGELLSAFTGEHVGEPRLLICLYDNPLLHVDIKFVTPVEFHTRVENPFIVLDTDAELDEIVTGTPAAYPPPDYQWIEDRFWTWVHYALQKTGRGELMEALDFFGFIRNVVTGPLLQVKNGLLPRGVRRVEENLPPADLEKLAATIPAYDRAAILKALHHTVALYRELRQAVFPEEIRLQAAAEEKVMQQLAAY</sequence>
<name>A0A433WEB6_9BACT</name>
<keyword evidence="2" id="KW-1185">Reference proteome</keyword>
<organism evidence="1 2">
    <name type="scientific">Chitinophaga solisilvae</name>
    <dbReference type="NCBI Taxonomy" id="1233460"/>
    <lineage>
        <taxon>Bacteria</taxon>
        <taxon>Pseudomonadati</taxon>
        <taxon>Bacteroidota</taxon>
        <taxon>Chitinophagia</taxon>
        <taxon>Chitinophagales</taxon>
        <taxon>Chitinophagaceae</taxon>
        <taxon>Chitinophaga</taxon>
    </lineage>
</organism>
<gene>
    <name evidence="1" type="ORF">ECE50_002115</name>
</gene>
<dbReference type="Proteomes" id="UP000281028">
    <property type="component" value="Unassembled WGS sequence"/>
</dbReference>
<dbReference type="EMBL" id="RIAR02000001">
    <property type="protein sequence ID" value="NSL85608.1"/>
    <property type="molecule type" value="Genomic_DNA"/>
</dbReference>
<evidence type="ECO:0000313" key="2">
    <source>
        <dbReference type="Proteomes" id="UP000281028"/>
    </source>
</evidence>
<dbReference type="InterPro" id="IPR043519">
    <property type="entry name" value="NT_sf"/>
</dbReference>